<dbReference type="EMBL" id="CAJNXB010002446">
    <property type="protein sequence ID" value="CAF3251971.1"/>
    <property type="molecule type" value="Genomic_DNA"/>
</dbReference>
<dbReference type="EMBL" id="CAJOBS010001639">
    <property type="protein sequence ID" value="CAF4748761.1"/>
    <property type="molecule type" value="Genomic_DNA"/>
</dbReference>
<evidence type="ECO:0000256" key="4">
    <source>
        <dbReference type="ARBA" id="ARBA00022692"/>
    </source>
</evidence>
<proteinExistence type="predicted"/>
<evidence type="ECO:0000256" key="3">
    <source>
        <dbReference type="ARBA" id="ARBA00022538"/>
    </source>
</evidence>
<evidence type="ECO:0000256" key="7">
    <source>
        <dbReference type="ARBA" id="ARBA00022958"/>
    </source>
</evidence>
<feature type="transmembrane region" description="Helical" evidence="12">
    <location>
        <begin position="369"/>
        <end position="390"/>
    </location>
</feature>
<dbReference type="Proteomes" id="UP000663838">
    <property type="component" value="Unassembled WGS sequence"/>
</dbReference>
<comment type="caution">
    <text evidence="14">The sequence shown here is derived from an EMBL/GenBank/DDBJ whole genome shotgun (WGS) entry which is preliminary data.</text>
</comment>
<keyword evidence="9" id="KW-0406">Ion transport</keyword>
<evidence type="ECO:0000256" key="9">
    <source>
        <dbReference type="ARBA" id="ARBA00023065"/>
    </source>
</evidence>
<keyword evidence="5" id="KW-0631">Potassium channel</keyword>
<dbReference type="SUPFAM" id="SSF81324">
    <property type="entry name" value="Voltage-gated potassium channels"/>
    <property type="match status" value="1"/>
</dbReference>
<dbReference type="Proteomes" id="UP000663833">
    <property type="component" value="Unassembled WGS sequence"/>
</dbReference>
<dbReference type="GO" id="GO:0008076">
    <property type="term" value="C:voltage-gated potassium channel complex"/>
    <property type="evidence" value="ECO:0007669"/>
    <property type="project" value="InterPro"/>
</dbReference>
<evidence type="ECO:0000259" key="13">
    <source>
        <dbReference type="SMART" id="SM00225"/>
    </source>
</evidence>
<evidence type="ECO:0000256" key="5">
    <source>
        <dbReference type="ARBA" id="ARBA00022826"/>
    </source>
</evidence>
<dbReference type="InterPro" id="IPR000210">
    <property type="entry name" value="BTB/POZ_dom"/>
</dbReference>
<keyword evidence="21" id="KW-1185">Reference proteome</keyword>
<evidence type="ECO:0000313" key="18">
    <source>
        <dbReference type="EMBL" id="CAF4421833.1"/>
    </source>
</evidence>
<organism evidence="14 20">
    <name type="scientific">Rotaria socialis</name>
    <dbReference type="NCBI Taxonomy" id="392032"/>
    <lineage>
        <taxon>Eukaryota</taxon>
        <taxon>Metazoa</taxon>
        <taxon>Spiralia</taxon>
        <taxon>Gnathifera</taxon>
        <taxon>Rotifera</taxon>
        <taxon>Eurotatoria</taxon>
        <taxon>Bdelloidea</taxon>
        <taxon>Philodinida</taxon>
        <taxon>Philodinidae</taxon>
        <taxon>Rotaria</taxon>
    </lineage>
</organism>
<evidence type="ECO:0000256" key="11">
    <source>
        <dbReference type="ARBA" id="ARBA00023303"/>
    </source>
</evidence>
<dbReference type="Proteomes" id="UP000663825">
    <property type="component" value="Unassembled WGS sequence"/>
</dbReference>
<dbReference type="EMBL" id="CAJOBP010000850">
    <property type="protein sequence ID" value="CAF4227990.1"/>
    <property type="molecule type" value="Genomic_DNA"/>
</dbReference>
<accession>A0A817QCD3</accession>
<evidence type="ECO:0000313" key="17">
    <source>
        <dbReference type="EMBL" id="CAF4227990.1"/>
    </source>
</evidence>
<dbReference type="InterPro" id="IPR011333">
    <property type="entry name" value="SKP1/BTB/POZ_sf"/>
</dbReference>
<dbReference type="InterPro" id="IPR005821">
    <property type="entry name" value="Ion_trans_dom"/>
</dbReference>
<dbReference type="Proteomes" id="UP000663873">
    <property type="component" value="Unassembled WGS sequence"/>
</dbReference>
<evidence type="ECO:0000313" key="20">
    <source>
        <dbReference type="Proteomes" id="UP000663833"/>
    </source>
</evidence>
<keyword evidence="6" id="KW-0851">Voltage-gated channel</keyword>
<gene>
    <name evidence="18" type="ORF">HFQ381_LOCUS21648</name>
    <name evidence="16" type="ORF">KIK155_LOCUS29319</name>
    <name evidence="14" type="ORF">LUA448_LOCUS2274</name>
    <name evidence="15" type="ORF">TIS948_LOCUS15266</name>
    <name evidence="19" type="ORF">TOA249_LOCUS20224</name>
    <name evidence="17" type="ORF">UJA718_LOCUS8153</name>
</gene>
<dbReference type="Pfam" id="PF00520">
    <property type="entry name" value="Ion_trans"/>
    <property type="match status" value="1"/>
</dbReference>
<evidence type="ECO:0000256" key="10">
    <source>
        <dbReference type="ARBA" id="ARBA00023136"/>
    </source>
</evidence>
<comment type="subcellular location">
    <subcellularLocation>
        <location evidence="1">Membrane</location>
        <topology evidence="1">Multi-pass membrane protein</topology>
    </subcellularLocation>
</comment>
<evidence type="ECO:0000256" key="2">
    <source>
        <dbReference type="ARBA" id="ARBA00022448"/>
    </source>
</evidence>
<dbReference type="Pfam" id="PF02214">
    <property type="entry name" value="BTB_2"/>
    <property type="match status" value="1"/>
</dbReference>
<keyword evidence="2" id="KW-0813">Transport</keyword>
<evidence type="ECO:0000256" key="12">
    <source>
        <dbReference type="SAM" id="Phobius"/>
    </source>
</evidence>
<evidence type="ECO:0000256" key="6">
    <source>
        <dbReference type="ARBA" id="ARBA00022882"/>
    </source>
</evidence>
<feature type="transmembrane region" description="Helical" evidence="12">
    <location>
        <begin position="264"/>
        <end position="284"/>
    </location>
</feature>
<reference evidence="14" key="1">
    <citation type="submission" date="2021-02" db="EMBL/GenBank/DDBJ databases">
        <authorList>
            <person name="Nowell W R."/>
        </authorList>
    </citation>
    <scope>NUCLEOTIDE SEQUENCE</scope>
</reference>
<dbReference type="PANTHER" id="PTHR11537:SF113">
    <property type="entry name" value="POTASSIUM VOLTAGE-GATED CHANNEL PROTEIN SHAKER"/>
    <property type="match status" value="1"/>
</dbReference>
<dbReference type="FunFam" id="1.10.287.70:FF:000028">
    <property type="entry name" value="potassium voltage-gated channel subfamily D member 3"/>
    <property type="match status" value="1"/>
</dbReference>
<dbReference type="InterPro" id="IPR027359">
    <property type="entry name" value="Volt_channel_dom_sf"/>
</dbReference>
<evidence type="ECO:0000313" key="15">
    <source>
        <dbReference type="EMBL" id="CAF3251971.1"/>
    </source>
</evidence>
<dbReference type="OrthoDB" id="10025005at2759"/>
<keyword evidence="11" id="KW-0407">Ion channel</keyword>
<keyword evidence="7" id="KW-0630">Potassium</keyword>
<keyword evidence="8 12" id="KW-1133">Transmembrane helix</keyword>
<protein>
    <recommendedName>
        <fullName evidence="13">BTB domain-containing protein</fullName>
    </recommendedName>
</protein>
<dbReference type="EMBL" id="CAJNYV010005459">
    <property type="protein sequence ID" value="CAF3744032.1"/>
    <property type="molecule type" value="Genomic_DNA"/>
</dbReference>
<evidence type="ECO:0000256" key="8">
    <source>
        <dbReference type="ARBA" id="ARBA00022989"/>
    </source>
</evidence>
<name>A0A817QCD3_9BILA</name>
<dbReference type="EMBL" id="CAJNYD010000061">
    <property type="protein sequence ID" value="CAF3202013.1"/>
    <property type="molecule type" value="Genomic_DNA"/>
</dbReference>
<feature type="transmembrane region" description="Helical" evidence="12">
    <location>
        <begin position="296"/>
        <end position="314"/>
    </location>
</feature>
<dbReference type="Gene3D" id="1.10.287.70">
    <property type="match status" value="1"/>
</dbReference>
<dbReference type="SMART" id="SM00225">
    <property type="entry name" value="BTB"/>
    <property type="match status" value="1"/>
</dbReference>
<dbReference type="Proteomes" id="UP000663865">
    <property type="component" value="Unassembled WGS sequence"/>
</dbReference>
<evidence type="ECO:0000313" key="19">
    <source>
        <dbReference type="EMBL" id="CAF4748761.1"/>
    </source>
</evidence>
<feature type="transmembrane region" description="Helical" evidence="12">
    <location>
        <begin position="426"/>
        <end position="451"/>
    </location>
</feature>
<dbReference type="Gene3D" id="1.20.120.350">
    <property type="entry name" value="Voltage-gated potassium channels. Chain C"/>
    <property type="match status" value="1"/>
</dbReference>
<dbReference type="PANTHER" id="PTHR11537">
    <property type="entry name" value="VOLTAGE-GATED POTASSIUM CHANNEL"/>
    <property type="match status" value="1"/>
</dbReference>
<dbReference type="PRINTS" id="PR00169">
    <property type="entry name" value="KCHANNEL"/>
</dbReference>
<dbReference type="Proteomes" id="UP000663851">
    <property type="component" value="Unassembled WGS sequence"/>
</dbReference>
<keyword evidence="10 12" id="KW-0472">Membrane</keyword>
<dbReference type="Gene3D" id="3.30.710.10">
    <property type="entry name" value="Potassium Channel Kv1.1, Chain A"/>
    <property type="match status" value="1"/>
</dbReference>
<dbReference type="AlphaFoldDB" id="A0A817QCD3"/>
<feature type="domain" description="BTB" evidence="13">
    <location>
        <begin position="78"/>
        <end position="178"/>
    </location>
</feature>
<evidence type="ECO:0000313" key="14">
    <source>
        <dbReference type="EMBL" id="CAF3202013.1"/>
    </source>
</evidence>
<dbReference type="EMBL" id="CAJOBO010001962">
    <property type="protein sequence ID" value="CAF4421833.1"/>
    <property type="molecule type" value="Genomic_DNA"/>
</dbReference>
<dbReference type="GO" id="GO:0051260">
    <property type="term" value="P:protein homooligomerization"/>
    <property type="evidence" value="ECO:0007669"/>
    <property type="project" value="InterPro"/>
</dbReference>
<dbReference type="SUPFAM" id="SSF54695">
    <property type="entry name" value="POZ domain"/>
    <property type="match status" value="1"/>
</dbReference>
<dbReference type="InterPro" id="IPR028325">
    <property type="entry name" value="VG_K_chnl"/>
</dbReference>
<dbReference type="GO" id="GO:0001508">
    <property type="term" value="P:action potential"/>
    <property type="evidence" value="ECO:0007669"/>
    <property type="project" value="TreeGrafter"/>
</dbReference>
<keyword evidence="3" id="KW-0633">Potassium transport</keyword>
<evidence type="ECO:0000313" key="21">
    <source>
        <dbReference type="Proteomes" id="UP000663873"/>
    </source>
</evidence>
<sequence>MNPLNDQLASLEQKSFRKKFIRRKLEPEKGKNDISNPIKNRREKISEFLIAARDSLIQVKKQYYTSSSTKTKGDKEHDRITINISGKRYQTYLSIFENYPNTLLGNKQKRMDYWNEQENEYFFDRHRACFEAILYYYQSNGRLRRPDYVPLDTFLEEVSFFDLGPQAISEIGKSENVSIAKYIQLPNWFWRRYIWVHLEYPQHSRFGRILHFNSMLLTVLSCVSLAVETLPKYNQEYNVCENKSNVTLNTTNVPLCSENFSSPFFIIQTICVSYFTIEFILRLLSAPSYYKFALSIYNWVDLSAIIPYFVILGLELSHQKSKVDASLISGLRAFRILRFLRLMKIYLIFTQLKSLRVLSATLKESFVDFIIFIIILALLAFLFGTGTYFAEGSSNGQMFDSIPKATYWGIITITTVGYGDMYPTTVIGRILACTCAYFGVATSGILVSILVDRYQRVYNRKRFFPDHVISAIDPCESEHDEKQDFINRKLSETKNVLSNKQHPAPASASSIYLSINNKKSLRHNRSAASVRLIISFADNEMNDKSMDRIANEIMEELTDAVKNSEDKIKFKLIKRKTDHLHNDMTT</sequence>
<evidence type="ECO:0000313" key="16">
    <source>
        <dbReference type="EMBL" id="CAF3744032.1"/>
    </source>
</evidence>
<evidence type="ECO:0000256" key="1">
    <source>
        <dbReference type="ARBA" id="ARBA00004141"/>
    </source>
</evidence>
<keyword evidence="4 12" id="KW-0812">Transmembrane</keyword>
<dbReference type="InterPro" id="IPR003131">
    <property type="entry name" value="T1-type_BTB"/>
</dbReference>
<dbReference type="GO" id="GO:0005251">
    <property type="term" value="F:delayed rectifier potassium channel activity"/>
    <property type="evidence" value="ECO:0007669"/>
    <property type="project" value="TreeGrafter"/>
</dbReference>